<comment type="subcellular location">
    <subcellularLocation>
        <location evidence="1">Membrane</location>
        <topology evidence="1">Multi-pass membrane protein</topology>
    </subcellularLocation>
</comment>
<dbReference type="CDD" id="cd07042">
    <property type="entry name" value="STAS_SulP_like_sulfate_transporter"/>
    <property type="match status" value="1"/>
</dbReference>
<feature type="transmembrane region" description="Helical" evidence="5">
    <location>
        <begin position="205"/>
        <end position="224"/>
    </location>
</feature>
<dbReference type="RefSeq" id="WP_102114922.1">
    <property type="nucleotide sequence ID" value="NZ_BMGN01000001.1"/>
</dbReference>
<reference evidence="6 7" key="1">
    <citation type="submission" date="2017-12" db="EMBL/GenBank/DDBJ databases">
        <title>Genomes of bacteria within cyanobacterial aggregates.</title>
        <authorList>
            <person name="Cai H."/>
        </authorList>
    </citation>
    <scope>NUCLEOTIDE SEQUENCE [LARGE SCALE GENOMIC DNA]</scope>
    <source>
        <strain evidence="6 7">TH16</strain>
        <plasmid evidence="6 7">unnamed1</plasmid>
    </source>
</reference>
<dbReference type="InterPro" id="IPR001902">
    <property type="entry name" value="SLC26A/SulP_fam"/>
</dbReference>
<organism evidence="6 7">
    <name type="scientific">Niveispirillum cyanobacteriorum</name>
    <dbReference type="NCBI Taxonomy" id="1612173"/>
    <lineage>
        <taxon>Bacteria</taxon>
        <taxon>Pseudomonadati</taxon>
        <taxon>Pseudomonadota</taxon>
        <taxon>Alphaproteobacteria</taxon>
        <taxon>Rhodospirillales</taxon>
        <taxon>Azospirillaceae</taxon>
        <taxon>Niveispirillum</taxon>
    </lineage>
</organism>
<feature type="transmembrane region" description="Helical" evidence="5">
    <location>
        <begin position="33"/>
        <end position="54"/>
    </location>
</feature>
<geneLocation type="plasmid" evidence="6 7">
    <name>unnamed1</name>
</geneLocation>
<feature type="transmembrane region" description="Helical" evidence="5">
    <location>
        <begin position="134"/>
        <end position="152"/>
    </location>
</feature>
<dbReference type="SUPFAM" id="SSF52091">
    <property type="entry name" value="SpoIIaa-like"/>
    <property type="match status" value="1"/>
</dbReference>
<dbReference type="GO" id="GO:0016020">
    <property type="term" value="C:membrane"/>
    <property type="evidence" value="ECO:0007669"/>
    <property type="project" value="UniProtKB-SubCell"/>
</dbReference>
<feature type="transmembrane region" description="Helical" evidence="5">
    <location>
        <begin position="172"/>
        <end position="198"/>
    </location>
</feature>
<name>A0A2K9NK00_9PROT</name>
<dbReference type="OrthoDB" id="9769739at2"/>
<evidence type="ECO:0000313" key="7">
    <source>
        <dbReference type="Proteomes" id="UP000234752"/>
    </source>
</evidence>
<evidence type="ECO:0000256" key="1">
    <source>
        <dbReference type="ARBA" id="ARBA00004141"/>
    </source>
</evidence>
<feature type="transmembrane region" description="Helical" evidence="5">
    <location>
        <begin position="388"/>
        <end position="416"/>
    </location>
</feature>
<evidence type="ECO:0000256" key="5">
    <source>
        <dbReference type="SAM" id="Phobius"/>
    </source>
</evidence>
<feature type="transmembrane region" description="Helical" evidence="5">
    <location>
        <begin position="335"/>
        <end position="368"/>
    </location>
</feature>
<dbReference type="AlphaFoldDB" id="A0A2K9NK00"/>
<feature type="transmembrane region" description="Helical" evidence="5">
    <location>
        <begin position="61"/>
        <end position="82"/>
    </location>
</feature>
<sequence length="565" mass="57898">MSATPVPLTRELLPKLVTTLREGYGLAALRADAIAGLTVAIVALPLAMALAIASGTTPDKGLVTAVVAGFLISALGGSRVQIGGPTGAFVVVVVGVINQHGYDGLVLATLMAGVILMAAALLRLGQWIKYIPEPVVTGFTAGIAVIIFSSQIKDLLGLSMGAVPAEFIDKWPAFWFARDTVGVAALVGLGALALILGLRRWAPKIPGFLVAVVLGSVAAFALGLPVETIGSKFGGIPDHLPMPVMPDITWVKLRTLLPAALTIAFLAGVESLLSAVVADGMTGRRHRPNAELLAQGVANTASALVGGLPATGAIARTVTNIRSGARSPVSGMLHAVFLLLFMLGFSGLAAFVPLAVLAAVLVVVAWNMSDAGRFLHALRTAPISDRVLLLTTFTLTIAIDLTVAIEVGVLLAAVLFMHRMSESVAVSDSGEQPGLAKGLPAGAALYRIDGPMFFGAARKLLDVLDRTGGAPRVLILDMNAVPMLDATGADALSTLVARAAKRGAHVVMAGVQRQPLGVLRGLGLRHRKGPVIFTADIARAKAEAKHLLSEGSGTSAGGSPASGAD</sequence>
<dbReference type="Proteomes" id="UP000234752">
    <property type="component" value="Plasmid unnamed1"/>
</dbReference>
<dbReference type="PANTHER" id="PTHR11814">
    <property type="entry name" value="SULFATE TRANSPORTER"/>
    <property type="match status" value="1"/>
</dbReference>
<dbReference type="EMBL" id="CP025613">
    <property type="protein sequence ID" value="AUN33409.1"/>
    <property type="molecule type" value="Genomic_DNA"/>
</dbReference>
<dbReference type="PROSITE" id="PS50801">
    <property type="entry name" value="STAS"/>
    <property type="match status" value="1"/>
</dbReference>
<feature type="transmembrane region" description="Helical" evidence="5">
    <location>
        <begin position="256"/>
        <end position="278"/>
    </location>
</feature>
<feature type="transmembrane region" description="Helical" evidence="5">
    <location>
        <begin position="102"/>
        <end position="122"/>
    </location>
</feature>
<evidence type="ECO:0000256" key="4">
    <source>
        <dbReference type="ARBA" id="ARBA00023136"/>
    </source>
</evidence>
<dbReference type="GO" id="GO:0055085">
    <property type="term" value="P:transmembrane transport"/>
    <property type="evidence" value="ECO:0007669"/>
    <property type="project" value="InterPro"/>
</dbReference>
<dbReference type="InterPro" id="IPR036513">
    <property type="entry name" value="STAS_dom_sf"/>
</dbReference>
<keyword evidence="3 5" id="KW-1133">Transmembrane helix</keyword>
<keyword evidence="6" id="KW-0614">Plasmid</keyword>
<dbReference type="Pfam" id="PF01740">
    <property type="entry name" value="STAS"/>
    <property type="match status" value="1"/>
</dbReference>
<keyword evidence="7" id="KW-1185">Reference proteome</keyword>
<gene>
    <name evidence="6" type="ORF">C0V82_23920</name>
</gene>
<dbReference type="InterPro" id="IPR002645">
    <property type="entry name" value="STAS_dom"/>
</dbReference>
<proteinExistence type="predicted"/>
<dbReference type="Gene3D" id="3.30.750.24">
    <property type="entry name" value="STAS domain"/>
    <property type="match status" value="1"/>
</dbReference>
<dbReference type="InterPro" id="IPR011547">
    <property type="entry name" value="SLC26A/SulP_dom"/>
</dbReference>
<keyword evidence="2 5" id="KW-0812">Transmembrane</keyword>
<accession>A0A2K9NK00</accession>
<evidence type="ECO:0000256" key="2">
    <source>
        <dbReference type="ARBA" id="ARBA00022692"/>
    </source>
</evidence>
<evidence type="ECO:0000313" key="6">
    <source>
        <dbReference type="EMBL" id="AUN33409.1"/>
    </source>
</evidence>
<keyword evidence="4 5" id="KW-0472">Membrane</keyword>
<protein>
    <submittedName>
        <fullName evidence="6">Sodium-independent anion transporter</fullName>
    </submittedName>
</protein>
<dbReference type="KEGG" id="ncb:C0V82_23920"/>
<evidence type="ECO:0000256" key="3">
    <source>
        <dbReference type="ARBA" id="ARBA00022989"/>
    </source>
</evidence>
<dbReference type="Pfam" id="PF00916">
    <property type="entry name" value="Sulfate_transp"/>
    <property type="match status" value="1"/>
</dbReference>